<name>A0ABU1SHI7_9MICO</name>
<organism evidence="2 3">
    <name type="scientific">Microbacterium resistens</name>
    <dbReference type="NCBI Taxonomy" id="156977"/>
    <lineage>
        <taxon>Bacteria</taxon>
        <taxon>Bacillati</taxon>
        <taxon>Actinomycetota</taxon>
        <taxon>Actinomycetes</taxon>
        <taxon>Micrococcales</taxon>
        <taxon>Microbacteriaceae</taxon>
        <taxon>Microbacterium</taxon>
    </lineage>
</organism>
<gene>
    <name evidence="2" type="ORF">J2Y69_003064</name>
</gene>
<dbReference type="RefSeq" id="WP_310022286.1">
    <property type="nucleotide sequence ID" value="NZ_JAVDUM010000014.1"/>
</dbReference>
<reference evidence="2 3" key="1">
    <citation type="submission" date="2023-07" db="EMBL/GenBank/DDBJ databases">
        <title>Sorghum-associated microbial communities from plants grown in Nebraska, USA.</title>
        <authorList>
            <person name="Schachtman D."/>
        </authorList>
    </citation>
    <scope>NUCLEOTIDE SEQUENCE [LARGE SCALE GENOMIC DNA]</scope>
    <source>
        <strain evidence="2 3">2980</strain>
    </source>
</reference>
<protein>
    <submittedName>
        <fullName evidence="2">Uncharacterized protein</fullName>
    </submittedName>
</protein>
<keyword evidence="3" id="KW-1185">Reference proteome</keyword>
<dbReference type="Proteomes" id="UP001259347">
    <property type="component" value="Unassembled WGS sequence"/>
</dbReference>
<evidence type="ECO:0000313" key="3">
    <source>
        <dbReference type="Proteomes" id="UP001259347"/>
    </source>
</evidence>
<proteinExistence type="predicted"/>
<sequence length="115" mass="12462">MTVRELNGWAPSQVTVDHTGAVISVTVAEPRFTPQEKAVLIAARRRALEPRGSHGITTAEATDPANDGSSPTATARFVAKPSVDFAADAVRVAQEKWPKDDKRALLWRAELVPFD</sequence>
<comment type="caution">
    <text evidence="2">The sequence shown here is derived from an EMBL/GenBank/DDBJ whole genome shotgun (WGS) entry which is preliminary data.</text>
</comment>
<accession>A0ABU1SHI7</accession>
<evidence type="ECO:0000313" key="2">
    <source>
        <dbReference type="EMBL" id="MDR6868448.1"/>
    </source>
</evidence>
<feature type="region of interest" description="Disordered" evidence="1">
    <location>
        <begin position="51"/>
        <end position="73"/>
    </location>
</feature>
<dbReference type="EMBL" id="JAVDUM010000014">
    <property type="protein sequence ID" value="MDR6868448.1"/>
    <property type="molecule type" value="Genomic_DNA"/>
</dbReference>
<evidence type="ECO:0000256" key="1">
    <source>
        <dbReference type="SAM" id="MobiDB-lite"/>
    </source>
</evidence>